<protein>
    <submittedName>
        <fullName evidence="3">Uncharacterized protein</fullName>
    </submittedName>
</protein>
<comment type="caution">
    <text evidence="3">The sequence shown here is derived from an EMBL/GenBank/DDBJ whole genome shotgun (WGS) entry which is preliminary data.</text>
</comment>
<evidence type="ECO:0000313" key="3">
    <source>
        <dbReference type="EMBL" id="MED6150653.1"/>
    </source>
</evidence>
<evidence type="ECO:0000313" key="4">
    <source>
        <dbReference type="Proteomes" id="UP001341840"/>
    </source>
</evidence>
<gene>
    <name evidence="3" type="ORF">PIB30_074525</name>
</gene>
<dbReference type="EMBL" id="JASCZI010091549">
    <property type="protein sequence ID" value="MED6150653.1"/>
    <property type="molecule type" value="Genomic_DNA"/>
</dbReference>
<feature type="region of interest" description="Disordered" evidence="1">
    <location>
        <begin position="283"/>
        <end position="312"/>
    </location>
</feature>
<name>A0ABU6TRR3_9FABA</name>
<keyword evidence="4" id="KW-1185">Reference proteome</keyword>
<feature type="chain" id="PRO_5045372910" evidence="2">
    <location>
        <begin position="24"/>
        <end position="312"/>
    </location>
</feature>
<organism evidence="3 4">
    <name type="scientific">Stylosanthes scabra</name>
    <dbReference type="NCBI Taxonomy" id="79078"/>
    <lineage>
        <taxon>Eukaryota</taxon>
        <taxon>Viridiplantae</taxon>
        <taxon>Streptophyta</taxon>
        <taxon>Embryophyta</taxon>
        <taxon>Tracheophyta</taxon>
        <taxon>Spermatophyta</taxon>
        <taxon>Magnoliopsida</taxon>
        <taxon>eudicotyledons</taxon>
        <taxon>Gunneridae</taxon>
        <taxon>Pentapetalae</taxon>
        <taxon>rosids</taxon>
        <taxon>fabids</taxon>
        <taxon>Fabales</taxon>
        <taxon>Fabaceae</taxon>
        <taxon>Papilionoideae</taxon>
        <taxon>50 kb inversion clade</taxon>
        <taxon>dalbergioids sensu lato</taxon>
        <taxon>Dalbergieae</taxon>
        <taxon>Pterocarpus clade</taxon>
        <taxon>Stylosanthes</taxon>
    </lineage>
</organism>
<dbReference type="Proteomes" id="UP001341840">
    <property type="component" value="Unassembled WGS sequence"/>
</dbReference>
<keyword evidence="2" id="KW-0732">Signal</keyword>
<evidence type="ECO:0000256" key="1">
    <source>
        <dbReference type="SAM" id="MobiDB-lite"/>
    </source>
</evidence>
<feature type="compositionally biased region" description="Basic and acidic residues" evidence="1">
    <location>
        <begin position="283"/>
        <end position="293"/>
    </location>
</feature>
<evidence type="ECO:0000256" key="2">
    <source>
        <dbReference type="SAM" id="SignalP"/>
    </source>
</evidence>
<reference evidence="3 4" key="1">
    <citation type="journal article" date="2023" name="Plants (Basel)">
        <title>Bridging the Gap: Combining Genomics and Transcriptomics Approaches to Understand Stylosanthes scabra, an Orphan Legume from the Brazilian Caatinga.</title>
        <authorList>
            <person name="Ferreira-Neto J.R.C."/>
            <person name="da Silva M.D."/>
            <person name="Binneck E."/>
            <person name="de Melo N.F."/>
            <person name="da Silva R.H."/>
            <person name="de Melo A.L.T.M."/>
            <person name="Pandolfi V."/>
            <person name="Bustamante F.O."/>
            <person name="Brasileiro-Vidal A.C."/>
            <person name="Benko-Iseppon A.M."/>
        </authorList>
    </citation>
    <scope>NUCLEOTIDE SEQUENCE [LARGE SCALE GENOMIC DNA]</scope>
    <source>
        <tissue evidence="3">Leaves</tissue>
    </source>
</reference>
<sequence length="312" mass="34336">MWRLVSWILRVLWLASWILRVLRLVSLKDTEDFESYVEIELVIAAEGDSNEWVGYRAILEYSTAYCKGVLWCLQRSFGLVLSRYPLTVVDTHRCDQRQLIQKGLLHTHTCWLASATVSINSHASSGVLLIKAPPLDALIITLSVGIKISLRIALVLDGGNYFSKNHFLNSAQSIVTSFGKVWYQSFAFPSKENGRAKALTASSSPPVLLVVAQITSKSLRCLIGSSPDIPWNLGGRLIRPDLSSKLAFSSGYLVGWLSIAVLAPPSYFSVSLGTSPIVDVPELEERSRSKSGSEEYAESFSDASCSQTQSDA</sequence>
<feature type="compositionally biased region" description="Polar residues" evidence="1">
    <location>
        <begin position="301"/>
        <end position="312"/>
    </location>
</feature>
<feature type="signal peptide" evidence="2">
    <location>
        <begin position="1"/>
        <end position="23"/>
    </location>
</feature>
<proteinExistence type="predicted"/>
<accession>A0ABU6TRR3</accession>